<evidence type="ECO:0000259" key="3">
    <source>
        <dbReference type="Pfam" id="PF10081"/>
    </source>
</evidence>
<feature type="transmembrane region" description="Helical" evidence="2">
    <location>
        <begin position="161"/>
        <end position="183"/>
    </location>
</feature>
<feature type="transmembrane region" description="Helical" evidence="2">
    <location>
        <begin position="44"/>
        <end position="66"/>
    </location>
</feature>
<dbReference type="RefSeq" id="WP_214057644.1">
    <property type="nucleotide sequence ID" value="NZ_CP075371.1"/>
</dbReference>
<keyword evidence="2" id="KW-0472">Membrane</keyword>
<keyword evidence="6" id="KW-1185">Reference proteome</keyword>
<protein>
    <recommendedName>
        <fullName evidence="7">Alpha/beta-hydrolase catalytic domain-containing protein</fullName>
    </recommendedName>
</protein>
<proteinExistence type="predicted"/>
<dbReference type="Pfam" id="PF10081">
    <property type="entry name" value="Abhydrolase_9"/>
    <property type="match status" value="1"/>
</dbReference>
<evidence type="ECO:0000259" key="4">
    <source>
        <dbReference type="Pfam" id="PF15420"/>
    </source>
</evidence>
<gene>
    <name evidence="5" type="ORF">ENKNEFLB_00367</name>
</gene>
<dbReference type="InterPro" id="IPR027787">
    <property type="entry name" value="Alpha/beta-hydrolase_catalytic"/>
</dbReference>
<evidence type="ECO:0000256" key="1">
    <source>
        <dbReference type="SAM" id="MobiDB-lite"/>
    </source>
</evidence>
<reference evidence="5 6" key="1">
    <citation type="submission" date="2021-05" db="EMBL/GenBank/DDBJ databases">
        <title>Complete genome of Nocardioides aquaticus KCTC 9944T isolated from meromictic and hypersaline Ekho Lake, Antarctica.</title>
        <authorList>
            <person name="Hwang K."/>
            <person name="Kim K.M."/>
            <person name="Choe H."/>
        </authorList>
    </citation>
    <scope>NUCLEOTIDE SEQUENCE [LARGE SCALE GENOMIC DNA]</scope>
    <source>
        <strain evidence="5 6">KCTC 9944</strain>
    </source>
</reference>
<feature type="region of interest" description="Disordered" evidence="1">
    <location>
        <begin position="206"/>
        <end position="228"/>
    </location>
</feature>
<accession>A0ABX8EC44</accession>
<evidence type="ECO:0000313" key="5">
    <source>
        <dbReference type="EMBL" id="QVT77997.1"/>
    </source>
</evidence>
<sequence>MEAGTEPDRAPPRRARRSVTGVVLAVLMLGASLDPSLLARSWVFQGVLSGVGVAVGYALGAGVGALGQRLADRLGWRGPRMGRGGAVVLAVLAGAWTVWVVVAAVDQHRWTWDRLGYSPTLTTTAYAGALLLAVAVAAVLAVLGLLARVVWSWVARLGARWLPASVAAVLAAVVVGWAVLAAADTWVLQRTLDGMNAAFEADDLEVDASAPDPPPADAPRSGTSASAVSWTDLGDQGRRFLSRGPDAAEVDDLAPAGAAPAVDPARVFVGRASAGTVEDRVGLAVAELDRLDAFERRAVLVVVPTGTGWVNEQIVAPVEHLLGGDVATVAVQYSHLPSPLAYLAEHDAASRTGAATIEAVRDRIAALPAADRPMLLVAGESLGSFGGAQAFDDLDDMVADVDRSLWIGAPEFMHLRRQAEADREPGSTQVRPVVGDGEDVVVANRRSDLDGTSPRSVFLQQADDPIVWWDWGTAVRRPDWLAEPLDPAVNPAMTWRPFSTFANLTVDMAVGNDFDEDHGHLYGTQPLAAWTAMLAPPGWEAADVERLREHLARLER</sequence>
<dbReference type="Pfam" id="PF15420">
    <property type="entry name" value="Abhydrolase_9_N"/>
    <property type="match status" value="1"/>
</dbReference>
<feature type="domain" description="Alpha/beta-hydrolase N-terminal" evidence="4">
    <location>
        <begin position="34"/>
        <end position="245"/>
    </location>
</feature>
<dbReference type="Proteomes" id="UP000679307">
    <property type="component" value="Chromosome"/>
</dbReference>
<dbReference type="EMBL" id="CP075371">
    <property type="protein sequence ID" value="QVT77997.1"/>
    <property type="molecule type" value="Genomic_DNA"/>
</dbReference>
<feature type="transmembrane region" description="Helical" evidence="2">
    <location>
        <begin position="86"/>
        <end position="105"/>
    </location>
</feature>
<organism evidence="5 6">
    <name type="scientific">Nocardioides aquaticus</name>
    <dbReference type="NCBI Taxonomy" id="160826"/>
    <lineage>
        <taxon>Bacteria</taxon>
        <taxon>Bacillati</taxon>
        <taxon>Actinomycetota</taxon>
        <taxon>Actinomycetes</taxon>
        <taxon>Propionibacteriales</taxon>
        <taxon>Nocardioidaceae</taxon>
        <taxon>Nocardioides</taxon>
    </lineage>
</organism>
<dbReference type="InterPro" id="IPR027788">
    <property type="entry name" value="Alpha/beta-hydrolase_N_dom"/>
</dbReference>
<name>A0ABX8EC44_9ACTN</name>
<keyword evidence="2" id="KW-0812">Transmembrane</keyword>
<keyword evidence="2" id="KW-1133">Transmembrane helix</keyword>
<feature type="transmembrane region" description="Helical" evidence="2">
    <location>
        <begin position="19"/>
        <end position="38"/>
    </location>
</feature>
<evidence type="ECO:0008006" key="7">
    <source>
        <dbReference type="Google" id="ProtNLM"/>
    </source>
</evidence>
<feature type="domain" description="Alpha/beta-hydrolase catalytic" evidence="3">
    <location>
        <begin position="266"/>
        <end position="547"/>
    </location>
</feature>
<evidence type="ECO:0000256" key="2">
    <source>
        <dbReference type="SAM" id="Phobius"/>
    </source>
</evidence>
<feature type="transmembrane region" description="Helical" evidence="2">
    <location>
        <begin position="125"/>
        <end position="149"/>
    </location>
</feature>
<evidence type="ECO:0000313" key="6">
    <source>
        <dbReference type="Proteomes" id="UP000679307"/>
    </source>
</evidence>